<accession>A0A3S4W6G0</accession>
<feature type="transmembrane region" description="Helical" evidence="1">
    <location>
        <begin position="41"/>
        <end position="62"/>
    </location>
</feature>
<keyword evidence="1" id="KW-1133">Transmembrane helix</keyword>
<dbReference type="Proteomes" id="UP000273044">
    <property type="component" value="Chromosome"/>
</dbReference>
<keyword evidence="1" id="KW-0812">Transmembrane</keyword>
<keyword evidence="1" id="KW-0472">Membrane</keyword>
<protein>
    <submittedName>
        <fullName evidence="2">Uncharacterized protein</fullName>
    </submittedName>
</protein>
<organism evidence="2 3">
    <name type="scientific">Arachnia propionica</name>
    <dbReference type="NCBI Taxonomy" id="1750"/>
    <lineage>
        <taxon>Bacteria</taxon>
        <taxon>Bacillati</taxon>
        <taxon>Actinomycetota</taxon>
        <taxon>Actinomycetes</taxon>
        <taxon>Propionibacteriales</taxon>
        <taxon>Propionibacteriaceae</taxon>
        <taxon>Arachnia</taxon>
    </lineage>
</organism>
<dbReference type="EMBL" id="LR134406">
    <property type="protein sequence ID" value="VEH69869.1"/>
    <property type="molecule type" value="Genomic_DNA"/>
</dbReference>
<gene>
    <name evidence="2" type="ORF">NCTC12967_01148</name>
</gene>
<feature type="transmembrane region" description="Helical" evidence="1">
    <location>
        <begin position="82"/>
        <end position="103"/>
    </location>
</feature>
<evidence type="ECO:0000256" key="1">
    <source>
        <dbReference type="SAM" id="Phobius"/>
    </source>
</evidence>
<evidence type="ECO:0000313" key="2">
    <source>
        <dbReference type="EMBL" id="VEH69869.1"/>
    </source>
</evidence>
<evidence type="ECO:0000313" key="3">
    <source>
        <dbReference type="Proteomes" id="UP000273044"/>
    </source>
</evidence>
<dbReference type="AlphaFoldDB" id="A0A3S4W6G0"/>
<sequence>MTLLPPIPPSQPSGSFGFEAEDYRRERGDPGRWDAGRAYRALVGAAQVCAGILLTLMGISAGKVQSEYGTKTPSLLKDAPPLLLIATGILLGLAGVAQLVHTFRRGQDD</sequence>
<proteinExistence type="predicted"/>
<keyword evidence="3" id="KW-1185">Reference proteome</keyword>
<reference evidence="2 3" key="1">
    <citation type="submission" date="2018-12" db="EMBL/GenBank/DDBJ databases">
        <authorList>
            <consortium name="Pathogen Informatics"/>
        </authorList>
    </citation>
    <scope>NUCLEOTIDE SEQUENCE [LARGE SCALE GENOMIC DNA]</scope>
    <source>
        <strain evidence="2 3">NCTC12967</strain>
    </source>
</reference>
<name>A0A3S4W6G0_9ACTN</name>